<dbReference type="GO" id="GO:0017119">
    <property type="term" value="C:Golgi transport complex"/>
    <property type="evidence" value="ECO:0007669"/>
    <property type="project" value="InterPro"/>
</dbReference>
<dbReference type="AlphaFoldDB" id="A0A9W7ZQG0"/>
<dbReference type="GO" id="GO:0006890">
    <property type="term" value="P:retrograde vesicle-mediated transport, Golgi to endoplasmic reticulum"/>
    <property type="evidence" value="ECO:0007669"/>
    <property type="project" value="TreeGrafter"/>
</dbReference>
<dbReference type="EMBL" id="JANBPU010000199">
    <property type="protein sequence ID" value="KAJ1914422.1"/>
    <property type="molecule type" value="Genomic_DNA"/>
</dbReference>
<evidence type="ECO:0000313" key="11">
    <source>
        <dbReference type="Proteomes" id="UP001150538"/>
    </source>
</evidence>
<evidence type="ECO:0000256" key="1">
    <source>
        <dbReference type="ARBA" id="ARBA00004395"/>
    </source>
</evidence>
<comment type="similarity">
    <text evidence="2">Belongs to the COG7 family.</text>
</comment>
<keyword evidence="6" id="KW-0333">Golgi apparatus</keyword>
<dbReference type="GO" id="GO:0006886">
    <property type="term" value="P:intracellular protein transport"/>
    <property type="evidence" value="ECO:0007669"/>
    <property type="project" value="InterPro"/>
</dbReference>
<dbReference type="PANTHER" id="PTHR21443">
    <property type="entry name" value="CONSERVED OLIGOMERIC GOLGI COMPLEX COMPONENT 7"/>
    <property type="match status" value="1"/>
</dbReference>
<evidence type="ECO:0000256" key="2">
    <source>
        <dbReference type="ARBA" id="ARBA00005831"/>
    </source>
</evidence>
<dbReference type="Proteomes" id="UP001150538">
    <property type="component" value="Unassembled WGS sequence"/>
</dbReference>
<reference evidence="10" key="1">
    <citation type="submission" date="2022-07" db="EMBL/GenBank/DDBJ databases">
        <title>Phylogenomic reconstructions and comparative analyses of Kickxellomycotina fungi.</title>
        <authorList>
            <person name="Reynolds N.K."/>
            <person name="Stajich J.E."/>
            <person name="Barry K."/>
            <person name="Grigoriev I.V."/>
            <person name="Crous P."/>
            <person name="Smith M.E."/>
        </authorList>
    </citation>
    <scope>NUCLEOTIDE SEQUENCE</scope>
    <source>
        <strain evidence="10">NBRC 100468</strain>
    </source>
</reference>
<name>A0A9W7ZQG0_9FUNG</name>
<dbReference type="GO" id="GO:0000139">
    <property type="term" value="C:Golgi membrane"/>
    <property type="evidence" value="ECO:0007669"/>
    <property type="project" value="UniProtKB-SubCell"/>
</dbReference>
<dbReference type="GO" id="GO:0007030">
    <property type="term" value="P:Golgi organization"/>
    <property type="evidence" value="ECO:0007669"/>
    <property type="project" value="TreeGrafter"/>
</dbReference>
<keyword evidence="4" id="KW-0813">Transport</keyword>
<evidence type="ECO:0000256" key="5">
    <source>
        <dbReference type="ARBA" id="ARBA00022927"/>
    </source>
</evidence>
<proteinExistence type="inferred from homology"/>
<accession>A0A9W7ZQG0</accession>
<evidence type="ECO:0000256" key="8">
    <source>
        <dbReference type="ARBA" id="ARBA00031345"/>
    </source>
</evidence>
<gene>
    <name evidence="10" type="ORF">H4219_004803</name>
</gene>
<comment type="subcellular location">
    <subcellularLocation>
        <location evidence="1">Golgi apparatus membrane</location>
        <topology evidence="1">Peripheral membrane protein</topology>
    </subcellularLocation>
</comment>
<keyword evidence="5" id="KW-0653">Protein transport</keyword>
<dbReference type="InterPro" id="IPR019335">
    <property type="entry name" value="COG7"/>
</dbReference>
<feature type="region of interest" description="Disordered" evidence="9">
    <location>
        <begin position="184"/>
        <end position="217"/>
    </location>
</feature>
<keyword evidence="7" id="KW-0472">Membrane</keyword>
<evidence type="ECO:0000256" key="7">
    <source>
        <dbReference type="ARBA" id="ARBA00023136"/>
    </source>
</evidence>
<dbReference type="Pfam" id="PF10191">
    <property type="entry name" value="COG7"/>
    <property type="match status" value="1"/>
</dbReference>
<sequence>MSVDLNDFSKKDFDVKAWLNNSLDSLSKTTKSTKTTTTDHQPNTKIKPFDDNGISILLTKLHFMSSEAQANLDRARIKFVQSAPRLTRDIAALGKDLLATQQSAKMLHPYLLRSDEVAHDALARTVRMQSVRSQMVQNKNVLERAQEWATLPKQVEELKKNDKFEEAWQLVRDSKVAAQEVVDSLGDMPSASSADKEAGDNKSIGKQAGREAHSEHHKRLLEQLSIVDDLENDLIADVQTNLQQSMRTGDADQARQWIDFLYMDSVGQKQHVFTTIINERPKPWIQIWNHLLHNLVSSPPSPTSKQNGVSETAGGSSDYDIEPLSTAQLLTYKLPDLSTVKSSVLITYFESTLGDFYDRLVNALNDELNWYALIGITDIPGTCAAWLKSICQQIAIATNAFLVAVKNRITERGGSDSLLLMIQAYETTAGFISKAEEDIKASQSVFSAASTNPSDGLSIKTRVSVSTVGRNNSVSSSSLLSLSSPQWALLLLRPFTLYQQQYPELERSFLKWQLSTEKLQIPEIPSEITEAKLVESIQTVRDFIVLRFFSIVTDAVGRSHAFTGGFAFHALIKVFEETVFSTFFANLLKFVEAVRKHCNAPDNLEAILNSNIKADNSGGVQALESFTEENPDNIGMSIRLLLLLADTCLKIKDHVRELVRNVADSFSELHALLELYFEEEADDSESMTKQKQDGSKLLNQMPLPPSAYNLLFQSTLFSTTLKDTLDKLCSSQQEPLPSSNSSIRSPLSPLSSYMSSVGSTSVFPQLETSFCNDLPLKIQNMLFNLVYKNIYISIISESPTTVYYSQSRQQEQATPNSANVTLSAMGVEIPSFSLSPSDYVRSIGENILMLPQVLEQIESLISTNISELSSSTTTANTRVSSGGHLDSGLTPIGMNTPSSTLLSATDATPRSGVLNIDDIMARLLMLVPSKSPHYSTIIANNIVSPLNTPEAEDRDKEEFSTTHIWLMSLLFSTQVHYIEHNLVPLVNSTNPEKGKKESNNGIVTVDQLSTDFGYLSSIMNSLGVDLMPKFSHWHKALGYKQKEQLLGDTDLDGGNGNDDIKSKVVRLRGWD</sequence>
<evidence type="ECO:0000313" key="10">
    <source>
        <dbReference type="EMBL" id="KAJ1914422.1"/>
    </source>
</evidence>
<protein>
    <recommendedName>
        <fullName evidence="3">Conserved oligomeric Golgi complex subunit 7</fullName>
    </recommendedName>
    <alternativeName>
        <fullName evidence="8">Component of oligomeric Golgi complex 7</fullName>
    </alternativeName>
</protein>
<evidence type="ECO:0000256" key="4">
    <source>
        <dbReference type="ARBA" id="ARBA00022448"/>
    </source>
</evidence>
<keyword evidence="11" id="KW-1185">Reference proteome</keyword>
<comment type="caution">
    <text evidence="10">The sequence shown here is derived from an EMBL/GenBank/DDBJ whole genome shotgun (WGS) entry which is preliminary data.</text>
</comment>
<organism evidence="10 11">
    <name type="scientific">Mycoemilia scoparia</name>
    <dbReference type="NCBI Taxonomy" id="417184"/>
    <lineage>
        <taxon>Eukaryota</taxon>
        <taxon>Fungi</taxon>
        <taxon>Fungi incertae sedis</taxon>
        <taxon>Zoopagomycota</taxon>
        <taxon>Kickxellomycotina</taxon>
        <taxon>Kickxellomycetes</taxon>
        <taxon>Kickxellales</taxon>
        <taxon>Kickxellaceae</taxon>
        <taxon>Mycoemilia</taxon>
    </lineage>
</organism>
<evidence type="ECO:0000256" key="9">
    <source>
        <dbReference type="SAM" id="MobiDB-lite"/>
    </source>
</evidence>
<dbReference type="PANTHER" id="PTHR21443:SF0">
    <property type="entry name" value="CONSERVED OLIGOMERIC GOLGI COMPLEX SUBUNIT 7"/>
    <property type="match status" value="1"/>
</dbReference>
<dbReference type="OrthoDB" id="249612at2759"/>
<evidence type="ECO:0000256" key="6">
    <source>
        <dbReference type="ARBA" id="ARBA00023034"/>
    </source>
</evidence>
<evidence type="ECO:0000256" key="3">
    <source>
        <dbReference type="ARBA" id="ARBA00020984"/>
    </source>
</evidence>